<dbReference type="Proteomes" id="UP000193067">
    <property type="component" value="Unassembled WGS sequence"/>
</dbReference>
<name>A0A1Y2IF81_TRAC3</name>
<organism evidence="1 2">
    <name type="scientific">Trametes coccinea (strain BRFM310)</name>
    <name type="common">Pycnoporus coccineus</name>
    <dbReference type="NCBI Taxonomy" id="1353009"/>
    <lineage>
        <taxon>Eukaryota</taxon>
        <taxon>Fungi</taxon>
        <taxon>Dikarya</taxon>
        <taxon>Basidiomycota</taxon>
        <taxon>Agaricomycotina</taxon>
        <taxon>Agaricomycetes</taxon>
        <taxon>Polyporales</taxon>
        <taxon>Polyporaceae</taxon>
        <taxon>Trametes</taxon>
    </lineage>
</organism>
<keyword evidence="2" id="KW-1185">Reference proteome</keyword>
<evidence type="ECO:0000313" key="1">
    <source>
        <dbReference type="EMBL" id="OSC98541.1"/>
    </source>
</evidence>
<reference evidence="1 2" key="1">
    <citation type="journal article" date="2015" name="Biotechnol. Biofuels">
        <title>Enhanced degradation of softwood versus hardwood by the white-rot fungus Pycnoporus coccineus.</title>
        <authorList>
            <person name="Couturier M."/>
            <person name="Navarro D."/>
            <person name="Chevret D."/>
            <person name="Henrissat B."/>
            <person name="Piumi F."/>
            <person name="Ruiz-Duenas F.J."/>
            <person name="Martinez A.T."/>
            <person name="Grigoriev I.V."/>
            <person name="Riley R."/>
            <person name="Lipzen A."/>
            <person name="Berrin J.G."/>
            <person name="Master E.R."/>
            <person name="Rosso M.N."/>
        </authorList>
    </citation>
    <scope>NUCLEOTIDE SEQUENCE [LARGE SCALE GENOMIC DNA]</scope>
    <source>
        <strain evidence="1 2">BRFM310</strain>
    </source>
</reference>
<dbReference type="EMBL" id="KZ084137">
    <property type="protein sequence ID" value="OSC98541.1"/>
    <property type="molecule type" value="Genomic_DNA"/>
</dbReference>
<gene>
    <name evidence="1" type="ORF">PYCCODRAFT_1439243</name>
</gene>
<evidence type="ECO:0000313" key="2">
    <source>
        <dbReference type="Proteomes" id="UP000193067"/>
    </source>
</evidence>
<accession>A0A1Y2IF81</accession>
<proteinExistence type="predicted"/>
<sequence>MGGSRRRKTEQSSHRQLSLSLCAATAGHAHGLGVSFPDVWRTAITIRRSLIRRGPCPRESFLHCAHENASNEIHSTACRAG</sequence>
<protein>
    <submittedName>
        <fullName evidence="1">Uncharacterized protein</fullName>
    </submittedName>
</protein>
<dbReference type="AlphaFoldDB" id="A0A1Y2IF81"/>